<evidence type="ECO:0000256" key="6">
    <source>
        <dbReference type="ARBA" id="ARBA00023136"/>
    </source>
</evidence>
<keyword evidence="12" id="KW-1185">Reference proteome</keyword>
<feature type="transmembrane region" description="Helical" evidence="9">
    <location>
        <begin position="463"/>
        <end position="486"/>
    </location>
</feature>
<feature type="region of interest" description="Disordered" evidence="8">
    <location>
        <begin position="997"/>
        <end position="1021"/>
    </location>
</feature>
<gene>
    <name evidence="11" type="ORF">ALC53_13830</name>
</gene>
<dbReference type="AlphaFoldDB" id="A0A195AUN0"/>
<feature type="compositionally biased region" description="Basic and acidic residues" evidence="8">
    <location>
        <begin position="114"/>
        <end position="128"/>
    </location>
</feature>
<feature type="region of interest" description="Disordered" evidence="8">
    <location>
        <begin position="107"/>
        <end position="128"/>
    </location>
</feature>
<feature type="transmembrane region" description="Helical" evidence="9">
    <location>
        <begin position="863"/>
        <end position="883"/>
    </location>
</feature>
<evidence type="ECO:0000256" key="3">
    <source>
        <dbReference type="ARBA" id="ARBA00022475"/>
    </source>
</evidence>
<feature type="transmembrane region" description="Helical" evidence="9">
    <location>
        <begin position="836"/>
        <end position="856"/>
    </location>
</feature>
<feature type="compositionally biased region" description="Low complexity" evidence="8">
    <location>
        <begin position="1069"/>
        <end position="1083"/>
    </location>
</feature>
<evidence type="ECO:0000256" key="8">
    <source>
        <dbReference type="SAM" id="MobiDB-lite"/>
    </source>
</evidence>
<dbReference type="SUPFAM" id="SSF82866">
    <property type="entry name" value="Multidrug efflux transporter AcrB transmembrane domain"/>
    <property type="match status" value="2"/>
</dbReference>
<feature type="transmembrane region" description="Helical" evidence="9">
    <location>
        <begin position="506"/>
        <end position="526"/>
    </location>
</feature>
<feature type="transmembrane region" description="Helical" evidence="9">
    <location>
        <begin position="403"/>
        <end position="427"/>
    </location>
</feature>
<evidence type="ECO:0000256" key="4">
    <source>
        <dbReference type="ARBA" id="ARBA00022692"/>
    </source>
</evidence>
<dbReference type="Pfam" id="PF02460">
    <property type="entry name" value="Patched"/>
    <property type="match status" value="1"/>
</dbReference>
<feature type="transmembrane region" description="Helical" evidence="9">
    <location>
        <begin position="932"/>
        <end position="959"/>
    </location>
</feature>
<feature type="transmembrane region" description="Helical" evidence="9">
    <location>
        <begin position="538"/>
        <end position="563"/>
    </location>
</feature>
<keyword evidence="3" id="KW-1003">Cell membrane</keyword>
<evidence type="ECO:0000256" key="9">
    <source>
        <dbReference type="SAM" id="Phobius"/>
    </source>
</evidence>
<keyword evidence="4 9" id="KW-0812">Transmembrane</keyword>
<comment type="subcellular location">
    <subcellularLocation>
        <location evidence="1">Cell membrane</location>
        <topology evidence="1">Multi-pass membrane protein</topology>
    </subcellularLocation>
</comment>
<evidence type="ECO:0000256" key="2">
    <source>
        <dbReference type="ARBA" id="ARBA00005585"/>
    </source>
</evidence>
<reference evidence="11 12" key="1">
    <citation type="submission" date="2015-09" db="EMBL/GenBank/DDBJ databases">
        <title>Atta colombica WGS genome.</title>
        <authorList>
            <person name="Nygaard S."/>
            <person name="Hu H."/>
            <person name="Boomsma J."/>
            <person name="Zhang G."/>
        </authorList>
    </citation>
    <scope>NUCLEOTIDE SEQUENCE [LARGE SCALE GENOMIC DNA]</scope>
    <source>
        <strain evidence="11">Treedump-2</strain>
        <tissue evidence="11">Whole body</tissue>
    </source>
</reference>
<evidence type="ECO:0000313" key="11">
    <source>
        <dbReference type="EMBL" id="KYM75767.1"/>
    </source>
</evidence>
<feature type="compositionally biased region" description="Low complexity" evidence="8">
    <location>
        <begin position="1091"/>
        <end position="1103"/>
    </location>
</feature>
<feature type="transmembrane region" description="Helical" evidence="9">
    <location>
        <begin position="433"/>
        <end position="456"/>
    </location>
</feature>
<evidence type="ECO:0000256" key="1">
    <source>
        <dbReference type="ARBA" id="ARBA00004651"/>
    </source>
</evidence>
<feature type="compositionally biased region" description="Basic and acidic residues" evidence="8">
    <location>
        <begin position="998"/>
        <end position="1015"/>
    </location>
</feature>
<dbReference type="GO" id="GO:0005886">
    <property type="term" value="C:plasma membrane"/>
    <property type="evidence" value="ECO:0007669"/>
    <property type="project" value="UniProtKB-SubCell"/>
</dbReference>
<feature type="domain" description="SSD" evidence="10">
    <location>
        <begin position="403"/>
        <end position="560"/>
    </location>
</feature>
<feature type="region of interest" description="Disordered" evidence="8">
    <location>
        <begin position="1128"/>
        <end position="1159"/>
    </location>
</feature>
<proteinExistence type="inferred from homology"/>
<comment type="similarity">
    <text evidence="2">Belongs to the patched family.</text>
</comment>
<dbReference type="PANTHER" id="PTHR10796:SF92">
    <property type="entry name" value="PATCHED-RELATED, ISOFORM A"/>
    <property type="match status" value="1"/>
</dbReference>
<dbReference type="PANTHER" id="PTHR10796">
    <property type="entry name" value="PATCHED-RELATED"/>
    <property type="match status" value="1"/>
</dbReference>
<evidence type="ECO:0000256" key="5">
    <source>
        <dbReference type="ARBA" id="ARBA00022989"/>
    </source>
</evidence>
<keyword evidence="6 9" id="KW-0472">Membrane</keyword>
<accession>A0A195AUN0</accession>
<dbReference type="InterPro" id="IPR000731">
    <property type="entry name" value="SSD"/>
</dbReference>
<feature type="transmembrane region" description="Helical" evidence="9">
    <location>
        <begin position="965"/>
        <end position="988"/>
    </location>
</feature>
<dbReference type="EMBL" id="KQ976738">
    <property type="protein sequence ID" value="KYM75767.1"/>
    <property type="molecule type" value="Genomic_DNA"/>
</dbReference>
<dbReference type="PROSITE" id="PS50156">
    <property type="entry name" value="SSD"/>
    <property type="match status" value="1"/>
</dbReference>
<keyword evidence="5 9" id="KW-1133">Transmembrane helix</keyword>
<feature type="transmembrane region" description="Helical" evidence="9">
    <location>
        <begin position="631"/>
        <end position="651"/>
    </location>
</feature>
<feature type="compositionally biased region" description="Basic and acidic residues" evidence="8">
    <location>
        <begin position="1144"/>
        <end position="1153"/>
    </location>
</feature>
<feature type="transmembrane region" description="Helical" evidence="9">
    <location>
        <begin position="889"/>
        <end position="911"/>
    </location>
</feature>
<dbReference type="FunFam" id="1.20.1640.10:FF:000013">
    <property type="entry name" value="PaTched Related family"/>
    <property type="match status" value="1"/>
</dbReference>
<evidence type="ECO:0000256" key="7">
    <source>
        <dbReference type="ARBA" id="ARBA00023180"/>
    </source>
</evidence>
<evidence type="ECO:0000259" key="10">
    <source>
        <dbReference type="PROSITE" id="PS50156"/>
    </source>
</evidence>
<dbReference type="Gene3D" id="1.20.1640.10">
    <property type="entry name" value="Multidrug efflux transporter AcrB transmembrane domain"/>
    <property type="match status" value="2"/>
</dbReference>
<sequence>MHPQGSPIERVLIGDPTLSRHSYHHRLRARSRSLGKIITIVMECHCVKKEGFSNGLQELSNLAGIFSDKRRNFLEIQERYSFSKFTRTSFLFVTLLPRVDQRRSRRSLSRKHTLRAEERNGADARDRHEGERKQMWHLTCVDDFLNRAFYKVGLHVGRHPGYFVIVPILLACICFTGYQRIHYEIDPEYLFSPVNGPGKTERAIVEQYFKVNYSHQFNLGRITRPGRFGHVIVIPKDGGTNMLKSAIWQELRELDWLVKNVTAKYEDEEFMYDQICARWLDQCFTNDILNLHHIIKEVERRELNLTFPVMFNPVTWDAHLFPVFFGGSVVNNDFIIESAPSVQLAYFITVDSPRQDAIGAAWEEAFLDVVGKAEDEGAFKHISIARFASRTLELELEANTKTIVPYFTSTFVIMALFSVVTCMMTDWVRSKPWLGLLGNISAAMATVAAFGLCIYLEIDFIGLNLAAPFLMIGIGIDDTFVMLAAWRRTSISKPVPERMAATLSEAAVSITITSLTDMISFFIGILSPFPSVQIFCIYSGFAVVFTFLFHITFFSGCVAISGYCEQRNLHSVICCKVQPLSKSTHRSWLYRALCSGGIDPDDPDNPIDNPEHGCMTWFRDYLAAALNYGPVKAIIILIFICYLVGALYGLTNLKEGLDRRKLSKEDSYSIAFYDREDYYFREFPYRIQVVISGEYDYSDPVIQQQIENLTSNLEASKYISAPVYTESWLRSFINYVTRNQDYLNVSITDEHDFIKNLKELWLYPNSAFSLDVKFDDTNEKIVASRFLIQAVNVSGTNQEKDMVKELRGICAASPLNASVFHPYFVFFDQFELVRPTSIQCMIFGALVMMLISFIFIPNIFCCLWVAFCIVSIELGVAGYMALWDVNLDSISMINLIMCIGFSVDFTAHICYAYMRSKQPRAEDRVKESLYSLGLPIVQGAASTILGLMALLLAGTYIFLVFFKMVFLVIFIGAMHGMFLLPVLLSLFGPGICNGGENKPNEAENTKNSTQEKELQANKLQLQQQQQKQQSPYVIPLPHLVYYGPGDIKPLQDSPAMSMAVFEERDPGLGTSEDSNSTESGSSQSRRRQCKPPQEQPQEQQDQQSNQIRHDIWRRSIGVLYGLSQFTAIGEPQHPAPDYPGAETQPRDSGEDNGPRTANIPCLGPYVVYRHSNQLPCDYRRSRSYHNLQYPASTRHFTDPRYP</sequence>
<dbReference type="GO" id="GO:0030659">
    <property type="term" value="C:cytoplasmic vesicle membrane"/>
    <property type="evidence" value="ECO:0007669"/>
    <property type="project" value="TreeGrafter"/>
</dbReference>
<dbReference type="Proteomes" id="UP000078540">
    <property type="component" value="Unassembled WGS sequence"/>
</dbReference>
<keyword evidence="7" id="KW-0325">Glycoprotein</keyword>
<dbReference type="InterPro" id="IPR051697">
    <property type="entry name" value="Patched_domain-protein"/>
</dbReference>
<protein>
    <submittedName>
        <fullName evidence="11">Patched domain-containing protein 3</fullName>
    </submittedName>
</protein>
<evidence type="ECO:0000313" key="12">
    <source>
        <dbReference type="Proteomes" id="UP000078540"/>
    </source>
</evidence>
<feature type="region of interest" description="Disordered" evidence="8">
    <location>
        <begin position="1065"/>
        <end position="1106"/>
    </location>
</feature>
<name>A0A195AUN0_9HYME</name>
<dbReference type="InterPro" id="IPR003392">
    <property type="entry name" value="PTHD_SSD"/>
</dbReference>
<organism evidence="11 12">
    <name type="scientific">Atta colombica</name>
    <dbReference type="NCBI Taxonomy" id="520822"/>
    <lineage>
        <taxon>Eukaryota</taxon>
        <taxon>Metazoa</taxon>
        <taxon>Ecdysozoa</taxon>
        <taxon>Arthropoda</taxon>
        <taxon>Hexapoda</taxon>
        <taxon>Insecta</taxon>
        <taxon>Pterygota</taxon>
        <taxon>Neoptera</taxon>
        <taxon>Endopterygota</taxon>
        <taxon>Hymenoptera</taxon>
        <taxon>Apocrita</taxon>
        <taxon>Aculeata</taxon>
        <taxon>Formicoidea</taxon>
        <taxon>Formicidae</taxon>
        <taxon>Myrmicinae</taxon>
        <taxon>Atta</taxon>
    </lineage>
</organism>